<dbReference type="Proteomes" id="UP001218218">
    <property type="component" value="Unassembled WGS sequence"/>
</dbReference>
<organism evidence="2 3">
    <name type="scientific">Mycena albidolilacea</name>
    <dbReference type="NCBI Taxonomy" id="1033008"/>
    <lineage>
        <taxon>Eukaryota</taxon>
        <taxon>Fungi</taxon>
        <taxon>Dikarya</taxon>
        <taxon>Basidiomycota</taxon>
        <taxon>Agaricomycotina</taxon>
        <taxon>Agaricomycetes</taxon>
        <taxon>Agaricomycetidae</taxon>
        <taxon>Agaricales</taxon>
        <taxon>Marasmiineae</taxon>
        <taxon>Mycenaceae</taxon>
        <taxon>Mycena</taxon>
    </lineage>
</organism>
<keyword evidence="3" id="KW-1185">Reference proteome</keyword>
<feature type="signal peptide" evidence="1">
    <location>
        <begin position="1"/>
        <end position="16"/>
    </location>
</feature>
<sequence>MLAFVFAAVAWTFSETSDVAGINYYRRFNEYLDKILESLRCRQKWAQDLFLFWDIWWWVQAENETVREELAAATTALVDMPVVSDDNGADDV</sequence>
<protein>
    <submittedName>
        <fullName evidence="2">Uncharacterized protein</fullName>
    </submittedName>
</protein>
<proteinExistence type="predicted"/>
<keyword evidence="1" id="KW-0732">Signal</keyword>
<name>A0AAD7A5S5_9AGAR</name>
<accession>A0AAD7A5S5</accession>
<feature type="chain" id="PRO_5042047574" evidence="1">
    <location>
        <begin position="17"/>
        <end position="92"/>
    </location>
</feature>
<comment type="caution">
    <text evidence="2">The sequence shown here is derived from an EMBL/GenBank/DDBJ whole genome shotgun (WGS) entry which is preliminary data.</text>
</comment>
<evidence type="ECO:0000256" key="1">
    <source>
        <dbReference type="SAM" id="SignalP"/>
    </source>
</evidence>
<dbReference type="EMBL" id="JARIHO010000015">
    <property type="protein sequence ID" value="KAJ7349610.1"/>
    <property type="molecule type" value="Genomic_DNA"/>
</dbReference>
<dbReference type="AlphaFoldDB" id="A0AAD7A5S5"/>
<evidence type="ECO:0000313" key="3">
    <source>
        <dbReference type="Proteomes" id="UP001218218"/>
    </source>
</evidence>
<evidence type="ECO:0000313" key="2">
    <source>
        <dbReference type="EMBL" id="KAJ7349610.1"/>
    </source>
</evidence>
<gene>
    <name evidence="2" type="ORF">DFH08DRAFT_958587</name>
</gene>
<reference evidence="2" key="1">
    <citation type="submission" date="2023-03" db="EMBL/GenBank/DDBJ databases">
        <title>Massive genome expansion in bonnet fungi (Mycena s.s.) driven by repeated elements and novel gene families across ecological guilds.</title>
        <authorList>
            <consortium name="Lawrence Berkeley National Laboratory"/>
            <person name="Harder C.B."/>
            <person name="Miyauchi S."/>
            <person name="Viragh M."/>
            <person name="Kuo A."/>
            <person name="Thoen E."/>
            <person name="Andreopoulos B."/>
            <person name="Lu D."/>
            <person name="Skrede I."/>
            <person name="Drula E."/>
            <person name="Henrissat B."/>
            <person name="Morin E."/>
            <person name="Kohler A."/>
            <person name="Barry K."/>
            <person name="LaButti K."/>
            <person name="Morin E."/>
            <person name="Salamov A."/>
            <person name="Lipzen A."/>
            <person name="Mereny Z."/>
            <person name="Hegedus B."/>
            <person name="Baldrian P."/>
            <person name="Stursova M."/>
            <person name="Weitz H."/>
            <person name="Taylor A."/>
            <person name="Grigoriev I.V."/>
            <person name="Nagy L.G."/>
            <person name="Martin F."/>
            <person name="Kauserud H."/>
        </authorList>
    </citation>
    <scope>NUCLEOTIDE SEQUENCE</scope>
    <source>
        <strain evidence="2">CBHHK002</strain>
    </source>
</reference>